<dbReference type="SUPFAM" id="SSF103515">
    <property type="entry name" value="Autotransporter"/>
    <property type="match status" value="1"/>
</dbReference>
<sequence length="210" mass="23168">MRYLFKRSDCFSFSLHANLTTLDFMTNSHLQATWYQADATSVYGQKLKPDGFGFIASLEGGYSLDLGNSLILEPQAQLAYQNTSFDSFSDAYGHFRISSSDSLRGRIGARLAKTFNTNDAANPRLVTAWARANIWHEFMGDNKTTFTTLSSLNGFTVPSNLGGTWAEIGVGVTAQISDNISLFTTGSYSHSLDNKGRQTWDGRLGASVRW</sequence>
<dbReference type="EMBL" id="JBBYXI010000001">
    <property type="protein sequence ID" value="MEN3930045.1"/>
    <property type="molecule type" value="Genomic_DNA"/>
</dbReference>
<dbReference type="RefSeq" id="WP_346336020.1">
    <property type="nucleotide sequence ID" value="NZ_JBBYXI010000001.1"/>
</dbReference>
<dbReference type="PROSITE" id="PS51208">
    <property type="entry name" value="AUTOTRANSPORTER"/>
    <property type="match status" value="1"/>
</dbReference>
<evidence type="ECO:0000313" key="2">
    <source>
        <dbReference type="EMBL" id="MEN3930045.1"/>
    </source>
</evidence>
<accession>A0ABV0BGD6</accession>
<evidence type="ECO:0000313" key="3">
    <source>
        <dbReference type="Proteomes" id="UP001418637"/>
    </source>
</evidence>
<dbReference type="InterPro" id="IPR005546">
    <property type="entry name" value="Autotransporte_beta"/>
</dbReference>
<dbReference type="NCBIfam" id="TIGR01414">
    <property type="entry name" value="autotrans_barl"/>
    <property type="match status" value="1"/>
</dbReference>
<evidence type="ECO:0000259" key="1">
    <source>
        <dbReference type="PROSITE" id="PS51208"/>
    </source>
</evidence>
<keyword evidence="3" id="KW-1185">Reference proteome</keyword>
<dbReference type="Proteomes" id="UP001418637">
    <property type="component" value="Unassembled WGS sequence"/>
</dbReference>
<reference evidence="2 3" key="1">
    <citation type="submission" date="2024-04" db="EMBL/GenBank/DDBJ databases">
        <title>A novel species isolated from cricket.</title>
        <authorList>
            <person name="Wang H.-C."/>
        </authorList>
    </citation>
    <scope>NUCLEOTIDE SEQUENCE [LARGE SCALE GENOMIC DNA]</scope>
    <source>
        <strain evidence="2 3">WL0021</strain>
    </source>
</reference>
<dbReference type="PANTHER" id="PTHR35037">
    <property type="entry name" value="C-TERMINAL REGION OF AIDA-LIKE PROTEIN"/>
    <property type="match status" value="1"/>
</dbReference>
<dbReference type="InterPro" id="IPR051551">
    <property type="entry name" value="Autotransporter_adhesion"/>
</dbReference>
<gene>
    <name evidence="2" type="ORF">WJT86_03095</name>
</gene>
<dbReference type="InterPro" id="IPR006315">
    <property type="entry name" value="OM_autotransptr_brl_dom"/>
</dbReference>
<dbReference type="InterPro" id="IPR036709">
    <property type="entry name" value="Autotransporte_beta_dom_sf"/>
</dbReference>
<protein>
    <submittedName>
        <fullName evidence="2">Autotransporter outer membrane beta-barrel domain-containing protein</fullName>
    </submittedName>
</protein>
<comment type="caution">
    <text evidence="2">The sequence shown here is derived from an EMBL/GenBank/DDBJ whole genome shotgun (WGS) entry which is preliminary data.</text>
</comment>
<feature type="domain" description="Autotransporter" evidence="1">
    <location>
        <begin position="1"/>
        <end position="210"/>
    </location>
</feature>
<name>A0ABV0BGD6_9HYPH</name>
<dbReference type="Pfam" id="PF03797">
    <property type="entry name" value="Autotransporter"/>
    <property type="match status" value="1"/>
</dbReference>
<proteinExistence type="predicted"/>
<dbReference type="Gene3D" id="2.40.128.130">
    <property type="entry name" value="Autotransporter beta-domain"/>
    <property type="match status" value="1"/>
</dbReference>
<organism evidence="2 3">
    <name type="scientific">Hohaiivirga grylli</name>
    <dbReference type="NCBI Taxonomy" id="3133970"/>
    <lineage>
        <taxon>Bacteria</taxon>
        <taxon>Pseudomonadati</taxon>
        <taxon>Pseudomonadota</taxon>
        <taxon>Alphaproteobacteria</taxon>
        <taxon>Hyphomicrobiales</taxon>
        <taxon>Methylobacteriaceae</taxon>
        <taxon>Hohaiivirga</taxon>
    </lineage>
</organism>
<dbReference type="PANTHER" id="PTHR35037:SF3">
    <property type="entry name" value="C-TERMINAL REGION OF AIDA-LIKE PROTEIN"/>
    <property type="match status" value="1"/>
</dbReference>